<reference evidence="1 2" key="1">
    <citation type="journal article" date="2016" name="DNA Res.">
        <title>The complete genome sequencing of Prevotella intermedia strain OMA14 and a subsequent fine-scale, intra-species genomic comparison reveal an unusual amplification of conjugative and mobile transposons and identify a novel Prevotella-lineage-specific repeat.</title>
        <authorList>
            <person name="Naito M."/>
            <person name="Ogura Y."/>
            <person name="Itoh T."/>
            <person name="Shoji M."/>
            <person name="Okamoto M."/>
            <person name="Hayashi T."/>
            <person name="Nakayama K."/>
        </authorList>
    </citation>
    <scope>NUCLEOTIDE SEQUENCE [LARGE SCALE GENOMIC DNA]</scope>
    <source>
        <strain evidence="1 2">OMA14</strain>
    </source>
</reference>
<dbReference type="EMBL" id="AP014597">
    <property type="protein sequence ID" value="BAU16570.1"/>
    <property type="molecule type" value="Genomic_DNA"/>
</dbReference>
<name>A0A0S3UGH3_PREIN</name>
<protein>
    <submittedName>
        <fullName evidence="1">Uncharacterized protein</fullName>
    </submittedName>
</protein>
<evidence type="ECO:0000313" key="1">
    <source>
        <dbReference type="EMBL" id="BAU16570.1"/>
    </source>
</evidence>
<sequence length="153" mass="17610">MLKKAYLCIILGKDSTLLGKKMKLNKALFISIVCVAFVGCHESLEDRAAKECKDYTLKKCPTPIVENTRMDSMVYEADTRTIHYYHSFFNEADNKEIIAAHKQELRQTLLAAVKKDMGTKIYKEAGFNFRYTYHSGKAPKTVLFDQTYKKGEY</sequence>
<dbReference type="STRING" id="28131.BWX40_07405"/>
<organism evidence="1 2">
    <name type="scientific">Prevotella intermedia</name>
    <dbReference type="NCBI Taxonomy" id="28131"/>
    <lineage>
        <taxon>Bacteria</taxon>
        <taxon>Pseudomonadati</taxon>
        <taxon>Bacteroidota</taxon>
        <taxon>Bacteroidia</taxon>
        <taxon>Bacteroidales</taxon>
        <taxon>Prevotellaceae</taxon>
        <taxon>Prevotella</taxon>
    </lineage>
</organism>
<evidence type="ECO:0000313" key="2">
    <source>
        <dbReference type="Proteomes" id="UP000217431"/>
    </source>
</evidence>
<dbReference type="AlphaFoldDB" id="A0A0S3UGH3"/>
<gene>
    <name evidence="1" type="ORF">PIOMA14_I_0061</name>
</gene>
<proteinExistence type="predicted"/>
<accession>A0A0S3UGH3</accession>
<dbReference type="Proteomes" id="UP000217431">
    <property type="component" value="Chromosome I"/>
</dbReference>